<dbReference type="PANTHER" id="PTHR30419">
    <property type="entry name" value="HTH-TYPE TRANSCRIPTIONAL REGULATOR YBHD"/>
    <property type="match status" value="1"/>
</dbReference>
<dbReference type="Gene3D" id="1.10.10.10">
    <property type="entry name" value="Winged helix-like DNA-binding domain superfamily/Winged helix DNA-binding domain"/>
    <property type="match status" value="1"/>
</dbReference>
<dbReference type="InterPro" id="IPR000847">
    <property type="entry name" value="LysR_HTH_N"/>
</dbReference>
<dbReference type="RefSeq" id="WP_094820830.1">
    <property type="nucleotide sequence ID" value="NZ_NEVO01000007.1"/>
</dbReference>
<accession>A0A261U0J6</accession>
<evidence type="ECO:0000256" key="1">
    <source>
        <dbReference type="ARBA" id="ARBA00009437"/>
    </source>
</evidence>
<evidence type="ECO:0000256" key="2">
    <source>
        <dbReference type="ARBA" id="ARBA00023015"/>
    </source>
</evidence>
<sequence length="294" mass="32227">MNIKYRQLQAFTLAAKLGSFAKAAEELCITQPSFSVQIRELEHDLGLQLFERTTRSCRLTPAGTTFHREIAPILHDLRQAYGRAIDVGAGRSGQLLLSALPSLSFGLLTEVLGRFNQDYPNVRIRMREELNVAVIESVKRGEVELGVGSELNGDPELGFMQLFHDDLVVVAPMRHAIFAEPLKWSRVGDYPLIMLTMGSADRAILANRPGITPTIEVAYMGTAVSMVRNGMGITILPSSALKGVDMEGLQAQALPGKDCRRTIGVLYRKRAPLSTIAHAFVRLLKKNAATVSAD</sequence>
<evidence type="ECO:0000313" key="6">
    <source>
        <dbReference type="EMBL" id="OZI54760.1"/>
    </source>
</evidence>
<dbReference type="FunFam" id="1.10.10.10:FF:000001">
    <property type="entry name" value="LysR family transcriptional regulator"/>
    <property type="match status" value="1"/>
</dbReference>
<dbReference type="InterPro" id="IPR005119">
    <property type="entry name" value="LysR_subst-bd"/>
</dbReference>
<dbReference type="InterPro" id="IPR050950">
    <property type="entry name" value="HTH-type_LysR_regulators"/>
</dbReference>
<keyword evidence="4" id="KW-0804">Transcription</keyword>
<proteinExistence type="inferred from homology"/>
<dbReference type="Gene3D" id="3.40.190.290">
    <property type="match status" value="1"/>
</dbReference>
<dbReference type="Pfam" id="PF00126">
    <property type="entry name" value="HTH_1"/>
    <property type="match status" value="1"/>
</dbReference>
<dbReference type="GO" id="GO:0003700">
    <property type="term" value="F:DNA-binding transcription factor activity"/>
    <property type="evidence" value="ECO:0007669"/>
    <property type="project" value="InterPro"/>
</dbReference>
<dbReference type="PANTHER" id="PTHR30419:SF8">
    <property type="entry name" value="NITROGEN ASSIMILATION TRANSCRIPTIONAL ACTIVATOR-RELATED"/>
    <property type="match status" value="1"/>
</dbReference>
<protein>
    <recommendedName>
        <fullName evidence="5">HTH lysR-type domain-containing protein</fullName>
    </recommendedName>
</protein>
<gene>
    <name evidence="6" type="ORF">CAL20_16500</name>
</gene>
<feature type="domain" description="HTH lysR-type" evidence="5">
    <location>
        <begin position="3"/>
        <end position="60"/>
    </location>
</feature>
<dbReference type="SUPFAM" id="SSF53850">
    <property type="entry name" value="Periplasmic binding protein-like II"/>
    <property type="match status" value="1"/>
</dbReference>
<evidence type="ECO:0000256" key="4">
    <source>
        <dbReference type="ARBA" id="ARBA00023163"/>
    </source>
</evidence>
<comment type="similarity">
    <text evidence="1">Belongs to the LysR transcriptional regulatory family.</text>
</comment>
<dbReference type="PRINTS" id="PR00039">
    <property type="entry name" value="HTHLYSR"/>
</dbReference>
<dbReference type="InterPro" id="IPR036388">
    <property type="entry name" value="WH-like_DNA-bd_sf"/>
</dbReference>
<organism evidence="6 7">
    <name type="scientific">Bordetella genomosp. 4</name>
    <dbReference type="NCBI Taxonomy" id="463044"/>
    <lineage>
        <taxon>Bacteria</taxon>
        <taxon>Pseudomonadati</taxon>
        <taxon>Pseudomonadota</taxon>
        <taxon>Betaproteobacteria</taxon>
        <taxon>Burkholderiales</taxon>
        <taxon>Alcaligenaceae</taxon>
        <taxon>Bordetella</taxon>
    </lineage>
</organism>
<keyword evidence="2" id="KW-0805">Transcription regulation</keyword>
<dbReference type="PROSITE" id="PS50931">
    <property type="entry name" value="HTH_LYSR"/>
    <property type="match status" value="1"/>
</dbReference>
<keyword evidence="7" id="KW-1185">Reference proteome</keyword>
<dbReference type="Pfam" id="PF03466">
    <property type="entry name" value="LysR_substrate"/>
    <property type="match status" value="1"/>
</dbReference>
<dbReference type="AlphaFoldDB" id="A0A261U0J6"/>
<comment type="caution">
    <text evidence="6">The sequence shown here is derived from an EMBL/GenBank/DDBJ whole genome shotgun (WGS) entry which is preliminary data.</text>
</comment>
<evidence type="ECO:0000259" key="5">
    <source>
        <dbReference type="PROSITE" id="PS50931"/>
    </source>
</evidence>
<dbReference type="GO" id="GO:0005829">
    <property type="term" value="C:cytosol"/>
    <property type="evidence" value="ECO:0007669"/>
    <property type="project" value="TreeGrafter"/>
</dbReference>
<dbReference type="OrthoDB" id="8675247at2"/>
<dbReference type="Proteomes" id="UP000216885">
    <property type="component" value="Unassembled WGS sequence"/>
</dbReference>
<evidence type="ECO:0000256" key="3">
    <source>
        <dbReference type="ARBA" id="ARBA00023125"/>
    </source>
</evidence>
<dbReference type="EMBL" id="NEVQ01000015">
    <property type="protein sequence ID" value="OZI54760.1"/>
    <property type="molecule type" value="Genomic_DNA"/>
</dbReference>
<evidence type="ECO:0000313" key="7">
    <source>
        <dbReference type="Proteomes" id="UP000216885"/>
    </source>
</evidence>
<name>A0A261U0J6_9BORD</name>
<keyword evidence="3" id="KW-0238">DNA-binding</keyword>
<dbReference type="InterPro" id="IPR036390">
    <property type="entry name" value="WH_DNA-bd_sf"/>
</dbReference>
<dbReference type="CDD" id="cd08440">
    <property type="entry name" value="PBP2_LTTR_like_4"/>
    <property type="match status" value="1"/>
</dbReference>
<dbReference type="GO" id="GO:0003677">
    <property type="term" value="F:DNA binding"/>
    <property type="evidence" value="ECO:0007669"/>
    <property type="project" value="UniProtKB-KW"/>
</dbReference>
<reference evidence="6 7" key="1">
    <citation type="submission" date="2017-05" db="EMBL/GenBank/DDBJ databases">
        <title>Complete and WGS of Bordetella genogroups.</title>
        <authorList>
            <person name="Spilker T."/>
            <person name="LiPuma J."/>
        </authorList>
    </citation>
    <scope>NUCLEOTIDE SEQUENCE [LARGE SCALE GENOMIC DNA]</scope>
    <source>
        <strain evidence="6 7">AU9919</strain>
    </source>
</reference>
<dbReference type="SUPFAM" id="SSF46785">
    <property type="entry name" value="Winged helix' DNA-binding domain"/>
    <property type="match status" value="1"/>
</dbReference>